<dbReference type="EMBL" id="JAUSTW010000009">
    <property type="protein sequence ID" value="MDQ0201367.1"/>
    <property type="molecule type" value="Genomic_DNA"/>
</dbReference>
<feature type="transmembrane region" description="Helical" evidence="8">
    <location>
        <begin position="12"/>
        <end position="34"/>
    </location>
</feature>
<dbReference type="PANTHER" id="PTHR34975">
    <property type="entry name" value="SPORE GERMINATION PROTEIN A2"/>
    <property type="match status" value="1"/>
</dbReference>
<evidence type="ECO:0000313" key="10">
    <source>
        <dbReference type="Proteomes" id="UP001224122"/>
    </source>
</evidence>
<sequence length="369" mass="42722">MESKEESISSFQMFFFIVLTSIGDGILTFPNMVYKDARQASWISIFITGLLAGLLVLTYVYLNKQFPKQTIYEICMVVFGKWVGRIIIVGYILYFFLICININQMYLVTINNWILTSTPKWVILLLMLMLGIYLGKENLRIIVRFFQLSFWIIILLMLMNLGAIPYLHWNYLLPFNGIPFVNILKGSNSSISSFLGFDSILIILPFVTGNLKSKLTSSFFSILFITVTYLYIILTCILFFSSKEMILIPQPILYLYKSLTIFGVIERLDLIVVALWIVMIMTSYISYLYLSNIGICTLFHLKKRTIPTIVMAILVYILVLFLPYSRESILMQFKMITFFSYIFSAGIPVLVIIASFLFHRNDKKEGNTR</sequence>
<evidence type="ECO:0000256" key="7">
    <source>
        <dbReference type="ARBA" id="ARBA00023136"/>
    </source>
</evidence>
<dbReference type="InterPro" id="IPR004761">
    <property type="entry name" value="Spore_GerAB"/>
</dbReference>
<evidence type="ECO:0000256" key="2">
    <source>
        <dbReference type="ARBA" id="ARBA00007998"/>
    </source>
</evidence>
<comment type="similarity">
    <text evidence="2">Belongs to the amino acid-polyamine-organocation (APC) superfamily. Spore germination protein (SGP) (TC 2.A.3.9) family.</text>
</comment>
<name>A0ABT9Y0K8_9BACI</name>
<dbReference type="PANTHER" id="PTHR34975:SF2">
    <property type="entry name" value="SPORE GERMINATION PROTEIN A2"/>
    <property type="match status" value="1"/>
</dbReference>
<reference evidence="9 10" key="1">
    <citation type="submission" date="2023-07" db="EMBL/GenBank/DDBJ databases">
        <title>Genomic Encyclopedia of Type Strains, Phase IV (KMG-IV): sequencing the most valuable type-strain genomes for metagenomic binning, comparative biology and taxonomic classification.</title>
        <authorList>
            <person name="Goeker M."/>
        </authorList>
    </citation>
    <scope>NUCLEOTIDE SEQUENCE [LARGE SCALE GENOMIC DNA]</scope>
    <source>
        <strain evidence="9 10">DSM 27594</strain>
    </source>
</reference>
<feature type="transmembrane region" description="Helical" evidence="8">
    <location>
        <begin position="336"/>
        <end position="358"/>
    </location>
</feature>
<feature type="transmembrane region" description="Helical" evidence="8">
    <location>
        <begin position="148"/>
        <end position="169"/>
    </location>
</feature>
<proteinExistence type="inferred from homology"/>
<accession>A0ABT9Y0K8</accession>
<gene>
    <name evidence="9" type="ORF">J2S10_004573</name>
</gene>
<evidence type="ECO:0000256" key="3">
    <source>
        <dbReference type="ARBA" id="ARBA00022448"/>
    </source>
</evidence>
<dbReference type="Proteomes" id="UP001224122">
    <property type="component" value="Unassembled WGS sequence"/>
</dbReference>
<comment type="subcellular location">
    <subcellularLocation>
        <location evidence="1">Membrane</location>
        <topology evidence="1">Multi-pass membrane protein</topology>
    </subcellularLocation>
</comment>
<feature type="transmembrane region" description="Helical" evidence="8">
    <location>
        <begin position="219"/>
        <end position="240"/>
    </location>
</feature>
<keyword evidence="6 8" id="KW-1133">Transmembrane helix</keyword>
<protein>
    <submittedName>
        <fullName evidence="9">Spore germination protein (Amino acid permease)</fullName>
    </submittedName>
</protein>
<feature type="transmembrane region" description="Helical" evidence="8">
    <location>
        <begin position="40"/>
        <end position="62"/>
    </location>
</feature>
<comment type="caution">
    <text evidence="9">The sequence shown here is derived from an EMBL/GenBank/DDBJ whole genome shotgun (WGS) entry which is preliminary data.</text>
</comment>
<keyword evidence="7 8" id="KW-0472">Membrane</keyword>
<feature type="transmembrane region" description="Helical" evidence="8">
    <location>
        <begin position="305"/>
        <end position="324"/>
    </location>
</feature>
<keyword evidence="3" id="KW-0813">Transport</keyword>
<evidence type="ECO:0000256" key="1">
    <source>
        <dbReference type="ARBA" id="ARBA00004141"/>
    </source>
</evidence>
<feature type="transmembrane region" description="Helical" evidence="8">
    <location>
        <begin position="270"/>
        <end position="290"/>
    </location>
</feature>
<keyword evidence="5 8" id="KW-0812">Transmembrane</keyword>
<dbReference type="NCBIfam" id="TIGR00912">
    <property type="entry name" value="2A0309"/>
    <property type="match status" value="1"/>
</dbReference>
<dbReference type="Pfam" id="PF03845">
    <property type="entry name" value="Spore_permease"/>
    <property type="match status" value="1"/>
</dbReference>
<feature type="transmembrane region" description="Helical" evidence="8">
    <location>
        <begin position="118"/>
        <end position="136"/>
    </location>
</feature>
<dbReference type="RefSeq" id="WP_307412589.1">
    <property type="nucleotide sequence ID" value="NZ_JAUSTW010000009.1"/>
</dbReference>
<keyword evidence="4" id="KW-0309">Germination</keyword>
<organism evidence="9 10">
    <name type="scientific">Neobacillus ginsengisoli</name>
    <dbReference type="NCBI Taxonomy" id="904295"/>
    <lineage>
        <taxon>Bacteria</taxon>
        <taxon>Bacillati</taxon>
        <taxon>Bacillota</taxon>
        <taxon>Bacilli</taxon>
        <taxon>Bacillales</taxon>
        <taxon>Bacillaceae</taxon>
        <taxon>Neobacillus</taxon>
    </lineage>
</organism>
<evidence type="ECO:0000313" key="9">
    <source>
        <dbReference type="EMBL" id="MDQ0201367.1"/>
    </source>
</evidence>
<evidence type="ECO:0000256" key="8">
    <source>
        <dbReference type="SAM" id="Phobius"/>
    </source>
</evidence>
<keyword evidence="10" id="KW-1185">Reference proteome</keyword>
<dbReference type="Gene3D" id="1.20.1740.10">
    <property type="entry name" value="Amino acid/polyamine transporter I"/>
    <property type="match status" value="1"/>
</dbReference>
<evidence type="ECO:0000256" key="5">
    <source>
        <dbReference type="ARBA" id="ARBA00022692"/>
    </source>
</evidence>
<feature type="transmembrane region" description="Helical" evidence="8">
    <location>
        <begin position="82"/>
        <end position="106"/>
    </location>
</feature>
<evidence type="ECO:0000256" key="6">
    <source>
        <dbReference type="ARBA" id="ARBA00022989"/>
    </source>
</evidence>
<feature type="transmembrane region" description="Helical" evidence="8">
    <location>
        <begin position="189"/>
        <end position="207"/>
    </location>
</feature>
<evidence type="ECO:0000256" key="4">
    <source>
        <dbReference type="ARBA" id="ARBA00022544"/>
    </source>
</evidence>